<sequence>MADGNPGSVEQSGQVPVGSRLQTINKMNVTCLTLNQTPSQDTPTPPTNAPQLRPPPLKIDPPSAALSALSIRTVEATKASAQVESSNAKQEPALNSPKTQFMISMAPVNRAA</sequence>
<dbReference type="Proteomes" id="UP000440367">
    <property type="component" value="Unassembled WGS sequence"/>
</dbReference>
<name>A0A6A4A712_9STRA</name>
<proteinExistence type="predicted"/>
<dbReference type="AlphaFoldDB" id="A0A6A4A712"/>
<dbReference type="EMBL" id="QXGD01000201">
    <property type="protein sequence ID" value="KAE9248104.1"/>
    <property type="molecule type" value="Genomic_DNA"/>
</dbReference>
<reference evidence="2 3" key="1">
    <citation type="submission" date="2018-08" db="EMBL/GenBank/DDBJ databases">
        <title>Genomic investigation of the strawberry pathogen Phytophthora fragariae indicates pathogenicity is determined by transcriptional variation in three key races.</title>
        <authorList>
            <person name="Adams T.M."/>
            <person name="Armitage A.D."/>
            <person name="Sobczyk M.K."/>
            <person name="Bates H.J."/>
            <person name="Dunwell J.M."/>
            <person name="Nellist C.F."/>
            <person name="Harrison R.J."/>
        </authorList>
    </citation>
    <scope>NUCLEOTIDE SEQUENCE [LARGE SCALE GENOMIC DNA]</scope>
    <source>
        <strain evidence="2 3">BC-1</strain>
    </source>
</reference>
<comment type="caution">
    <text evidence="2">The sequence shown here is derived from an EMBL/GenBank/DDBJ whole genome shotgun (WGS) entry which is preliminary data.</text>
</comment>
<gene>
    <name evidence="2" type="ORF">PF002_g5945</name>
</gene>
<evidence type="ECO:0000256" key="1">
    <source>
        <dbReference type="SAM" id="MobiDB-lite"/>
    </source>
</evidence>
<evidence type="ECO:0000313" key="2">
    <source>
        <dbReference type="EMBL" id="KAE9248104.1"/>
    </source>
</evidence>
<evidence type="ECO:0000313" key="3">
    <source>
        <dbReference type="Proteomes" id="UP000440367"/>
    </source>
</evidence>
<feature type="compositionally biased region" description="Polar residues" evidence="1">
    <location>
        <begin position="8"/>
        <end position="35"/>
    </location>
</feature>
<feature type="compositionally biased region" description="Polar residues" evidence="1">
    <location>
        <begin position="79"/>
        <end position="89"/>
    </location>
</feature>
<organism evidence="2 3">
    <name type="scientific">Phytophthora fragariae</name>
    <dbReference type="NCBI Taxonomy" id="53985"/>
    <lineage>
        <taxon>Eukaryota</taxon>
        <taxon>Sar</taxon>
        <taxon>Stramenopiles</taxon>
        <taxon>Oomycota</taxon>
        <taxon>Peronosporomycetes</taxon>
        <taxon>Peronosporales</taxon>
        <taxon>Peronosporaceae</taxon>
        <taxon>Phytophthora</taxon>
    </lineage>
</organism>
<feature type="region of interest" description="Disordered" evidence="1">
    <location>
        <begin position="79"/>
        <end position="112"/>
    </location>
</feature>
<protein>
    <submittedName>
        <fullName evidence="2">Uncharacterized protein</fullName>
    </submittedName>
</protein>
<feature type="compositionally biased region" description="Pro residues" evidence="1">
    <location>
        <begin position="43"/>
        <end position="59"/>
    </location>
</feature>
<accession>A0A6A4A712</accession>
<feature type="region of interest" description="Disordered" evidence="1">
    <location>
        <begin position="1"/>
        <end position="62"/>
    </location>
</feature>